<dbReference type="SFLD" id="SFLDG01017">
    <property type="entry name" value="Polyprenyl_Transferase_Like"/>
    <property type="match status" value="1"/>
</dbReference>
<keyword evidence="3 6" id="KW-0808">Transferase</keyword>
<dbReference type="InterPro" id="IPR000092">
    <property type="entry name" value="Polyprenyl_synt"/>
</dbReference>
<accession>A0A1W1VMR5</accession>
<organism evidence="7 8">
    <name type="scientific">Deinococcus hopiensis KR-140</name>
    <dbReference type="NCBI Taxonomy" id="695939"/>
    <lineage>
        <taxon>Bacteria</taxon>
        <taxon>Thermotogati</taxon>
        <taxon>Deinococcota</taxon>
        <taxon>Deinococci</taxon>
        <taxon>Deinococcales</taxon>
        <taxon>Deinococcaceae</taxon>
        <taxon>Deinococcus</taxon>
    </lineage>
</organism>
<evidence type="ECO:0000256" key="2">
    <source>
        <dbReference type="ARBA" id="ARBA00006706"/>
    </source>
</evidence>
<dbReference type="STRING" id="695939.SAMN00790413_02459"/>
<dbReference type="InterPro" id="IPR033749">
    <property type="entry name" value="Polyprenyl_synt_CS"/>
</dbReference>
<sequence length="343" mass="38084">MCGVVPRPLDCAAMRPDLLRRVLSLLPGEGEGRPELRAYAAMLRDYPQRGGKGIRSELLLASAGAHGVAPESPRWERALWLAAALELFQNWVLIHDDIEDDSEERRGRPALHRLHGVPVAINVGDALHAYMWAAVHRAAVPGAMDEFLKMIHRTAEGQHLDLSWVERREWNLREADYLEMVQLKTAYYTVVVPLRLGALAAGCPPHDGFTAAGLALGAAFQIRDDVLNLTGDASRYGKEIGGDLLEGKRTLITLHWLGGAPEDQREAFLEQMRRERVNKDPQVVDQIHRWLLEGGSVAYAQEYAAGQAREGLTHLEDALRDAADREAVAELLTQMHTLATREA</sequence>
<dbReference type="CDD" id="cd00685">
    <property type="entry name" value="Trans_IPPS_HT"/>
    <property type="match status" value="1"/>
</dbReference>
<dbReference type="PROSITE" id="PS00444">
    <property type="entry name" value="POLYPRENYL_SYNTHASE_2"/>
    <property type="match status" value="1"/>
</dbReference>
<comment type="similarity">
    <text evidence="2 6">Belongs to the FPP/GGPP synthase family.</text>
</comment>
<dbReference type="Proteomes" id="UP000192582">
    <property type="component" value="Unassembled WGS sequence"/>
</dbReference>
<comment type="cofactor">
    <cofactor evidence="1">
        <name>Mg(2+)</name>
        <dbReference type="ChEBI" id="CHEBI:18420"/>
    </cofactor>
</comment>
<dbReference type="GO" id="GO:0046872">
    <property type="term" value="F:metal ion binding"/>
    <property type="evidence" value="ECO:0007669"/>
    <property type="project" value="UniProtKB-KW"/>
</dbReference>
<keyword evidence="4" id="KW-0479">Metal-binding</keyword>
<name>A0A1W1VMR5_9DEIO</name>
<evidence type="ECO:0000313" key="8">
    <source>
        <dbReference type="Proteomes" id="UP000192582"/>
    </source>
</evidence>
<evidence type="ECO:0000256" key="6">
    <source>
        <dbReference type="RuleBase" id="RU004466"/>
    </source>
</evidence>
<evidence type="ECO:0000256" key="5">
    <source>
        <dbReference type="ARBA" id="ARBA00022842"/>
    </source>
</evidence>
<proteinExistence type="inferred from homology"/>
<protein>
    <submittedName>
        <fullName evidence="7">Geranylgeranyl diphosphate synthase, type II</fullName>
    </submittedName>
</protein>
<keyword evidence="8" id="KW-1185">Reference proteome</keyword>
<dbReference type="SFLD" id="SFLDS00005">
    <property type="entry name" value="Isoprenoid_Synthase_Type_I"/>
    <property type="match status" value="1"/>
</dbReference>
<dbReference type="SUPFAM" id="SSF48576">
    <property type="entry name" value="Terpenoid synthases"/>
    <property type="match status" value="1"/>
</dbReference>
<dbReference type="GO" id="GO:0008299">
    <property type="term" value="P:isoprenoid biosynthetic process"/>
    <property type="evidence" value="ECO:0007669"/>
    <property type="project" value="InterPro"/>
</dbReference>
<dbReference type="PANTHER" id="PTHR12001:SF85">
    <property type="entry name" value="SHORT CHAIN ISOPRENYL DIPHOSPHATE SYNTHASE"/>
    <property type="match status" value="1"/>
</dbReference>
<dbReference type="Gene3D" id="1.10.600.10">
    <property type="entry name" value="Farnesyl Diphosphate Synthase"/>
    <property type="match status" value="1"/>
</dbReference>
<dbReference type="EMBL" id="FWWU01000009">
    <property type="protein sequence ID" value="SMB94616.1"/>
    <property type="molecule type" value="Genomic_DNA"/>
</dbReference>
<dbReference type="GO" id="GO:0004659">
    <property type="term" value="F:prenyltransferase activity"/>
    <property type="evidence" value="ECO:0007669"/>
    <property type="project" value="InterPro"/>
</dbReference>
<evidence type="ECO:0000256" key="1">
    <source>
        <dbReference type="ARBA" id="ARBA00001946"/>
    </source>
</evidence>
<evidence type="ECO:0000256" key="3">
    <source>
        <dbReference type="ARBA" id="ARBA00022679"/>
    </source>
</evidence>
<dbReference type="AlphaFoldDB" id="A0A1W1VMR5"/>
<reference evidence="7 8" key="1">
    <citation type="submission" date="2017-04" db="EMBL/GenBank/DDBJ databases">
        <authorList>
            <person name="Afonso C.L."/>
            <person name="Miller P.J."/>
            <person name="Scott M.A."/>
            <person name="Spackman E."/>
            <person name="Goraichik I."/>
            <person name="Dimitrov K.M."/>
            <person name="Suarez D.L."/>
            <person name="Swayne D.E."/>
        </authorList>
    </citation>
    <scope>NUCLEOTIDE SEQUENCE [LARGE SCALE GENOMIC DNA]</scope>
    <source>
        <strain evidence="7 8">KR-140</strain>
    </source>
</reference>
<dbReference type="Pfam" id="PF00348">
    <property type="entry name" value="polyprenyl_synt"/>
    <property type="match status" value="1"/>
</dbReference>
<keyword evidence="5" id="KW-0460">Magnesium</keyword>
<dbReference type="PROSITE" id="PS00723">
    <property type="entry name" value="POLYPRENYL_SYNTHASE_1"/>
    <property type="match status" value="1"/>
</dbReference>
<evidence type="ECO:0000313" key="7">
    <source>
        <dbReference type="EMBL" id="SMB94616.1"/>
    </source>
</evidence>
<gene>
    <name evidence="7" type="ORF">SAMN00790413_02459</name>
</gene>
<dbReference type="PANTHER" id="PTHR12001">
    <property type="entry name" value="GERANYLGERANYL PYROPHOSPHATE SYNTHASE"/>
    <property type="match status" value="1"/>
</dbReference>
<dbReference type="InterPro" id="IPR008949">
    <property type="entry name" value="Isoprenoid_synthase_dom_sf"/>
</dbReference>
<evidence type="ECO:0000256" key="4">
    <source>
        <dbReference type="ARBA" id="ARBA00022723"/>
    </source>
</evidence>